<name>D7G1Y1_ECTSI</name>
<proteinExistence type="predicted"/>
<organism evidence="2 3">
    <name type="scientific">Ectocarpus siliculosus</name>
    <name type="common">Brown alga</name>
    <name type="synonym">Conferva siliculosa</name>
    <dbReference type="NCBI Taxonomy" id="2880"/>
    <lineage>
        <taxon>Eukaryota</taxon>
        <taxon>Sar</taxon>
        <taxon>Stramenopiles</taxon>
        <taxon>Ochrophyta</taxon>
        <taxon>PX clade</taxon>
        <taxon>Phaeophyceae</taxon>
        <taxon>Ectocarpales</taxon>
        <taxon>Ectocarpaceae</taxon>
        <taxon>Ectocarpus</taxon>
    </lineage>
</organism>
<evidence type="ECO:0000313" key="3">
    <source>
        <dbReference type="Proteomes" id="UP000002630"/>
    </source>
</evidence>
<reference evidence="2 3" key="1">
    <citation type="journal article" date="2010" name="Nature">
        <title>The Ectocarpus genome and the independent evolution of multicellularity in brown algae.</title>
        <authorList>
            <person name="Cock J.M."/>
            <person name="Sterck L."/>
            <person name="Rouze P."/>
            <person name="Scornet D."/>
            <person name="Allen A.E."/>
            <person name="Amoutzias G."/>
            <person name="Anthouard V."/>
            <person name="Artiguenave F."/>
            <person name="Aury J.M."/>
            <person name="Badger J.H."/>
            <person name="Beszteri B."/>
            <person name="Billiau K."/>
            <person name="Bonnet E."/>
            <person name="Bothwell J.H."/>
            <person name="Bowler C."/>
            <person name="Boyen C."/>
            <person name="Brownlee C."/>
            <person name="Carrano C.J."/>
            <person name="Charrier B."/>
            <person name="Cho G.Y."/>
            <person name="Coelho S.M."/>
            <person name="Collen J."/>
            <person name="Corre E."/>
            <person name="Da Silva C."/>
            <person name="Delage L."/>
            <person name="Delaroque N."/>
            <person name="Dittami S.M."/>
            <person name="Doulbeau S."/>
            <person name="Elias M."/>
            <person name="Farnham G."/>
            <person name="Gachon C.M."/>
            <person name="Gschloessl B."/>
            <person name="Heesch S."/>
            <person name="Jabbari K."/>
            <person name="Jubin C."/>
            <person name="Kawai H."/>
            <person name="Kimura K."/>
            <person name="Kloareg B."/>
            <person name="Kupper F.C."/>
            <person name="Lang D."/>
            <person name="Le Bail A."/>
            <person name="Leblanc C."/>
            <person name="Lerouge P."/>
            <person name="Lohr M."/>
            <person name="Lopez P.J."/>
            <person name="Martens C."/>
            <person name="Maumus F."/>
            <person name="Michel G."/>
            <person name="Miranda-Saavedra D."/>
            <person name="Morales J."/>
            <person name="Moreau H."/>
            <person name="Motomura T."/>
            <person name="Nagasato C."/>
            <person name="Napoli C.A."/>
            <person name="Nelson D.R."/>
            <person name="Nyvall-Collen P."/>
            <person name="Peters A.F."/>
            <person name="Pommier C."/>
            <person name="Potin P."/>
            <person name="Poulain J."/>
            <person name="Quesneville H."/>
            <person name="Read B."/>
            <person name="Rensing S.A."/>
            <person name="Ritter A."/>
            <person name="Rousvoal S."/>
            <person name="Samanta M."/>
            <person name="Samson G."/>
            <person name="Schroeder D.C."/>
            <person name="Segurens B."/>
            <person name="Strittmatter M."/>
            <person name="Tonon T."/>
            <person name="Tregear J.W."/>
            <person name="Valentin K."/>
            <person name="von Dassow P."/>
            <person name="Yamagishi T."/>
            <person name="Van de Peer Y."/>
            <person name="Wincker P."/>
        </authorList>
    </citation>
    <scope>NUCLEOTIDE SEQUENCE [LARGE SCALE GENOMIC DNA]</scope>
    <source>
        <strain evidence="3">Ec32 / CCAP1310/4</strain>
    </source>
</reference>
<sequence length="160" mass="16436">MASPPQQQVQRMDRGSFVSSESFESLTCGAPAVVIERLRQATGADAGPNALKELGESIKKAAVEKLGGGGDKGGVEVAFGGAMGRSFYATADGSTTTADVVLFYTLDPLDIDTKQSTCVRKARTECELSADEVMQALYKLQPGGGDTSDSGSGGATTSTS</sequence>
<feature type="region of interest" description="Disordered" evidence="1">
    <location>
        <begin position="140"/>
        <end position="160"/>
    </location>
</feature>
<dbReference type="EMBL" id="FN648663">
    <property type="protein sequence ID" value="CBJ48707.1"/>
    <property type="molecule type" value="Genomic_DNA"/>
</dbReference>
<evidence type="ECO:0000313" key="2">
    <source>
        <dbReference type="EMBL" id="CBJ48707.1"/>
    </source>
</evidence>
<dbReference type="Proteomes" id="UP000002630">
    <property type="component" value="Linkage Group LG18"/>
</dbReference>
<gene>
    <name evidence="2" type="ORF">Esi_0046_0094</name>
</gene>
<evidence type="ECO:0000256" key="1">
    <source>
        <dbReference type="SAM" id="MobiDB-lite"/>
    </source>
</evidence>
<keyword evidence="3" id="KW-1185">Reference proteome</keyword>
<dbReference type="OrthoDB" id="10321646at2759"/>
<feature type="compositionally biased region" description="Gly residues" evidence="1">
    <location>
        <begin position="142"/>
        <end position="154"/>
    </location>
</feature>
<accession>D7G1Y1</accession>
<dbReference type="InParanoid" id="D7G1Y1"/>
<dbReference type="AlphaFoldDB" id="D7G1Y1"/>
<dbReference type="EMBL" id="FN649743">
    <property type="protein sequence ID" value="CBJ48707.1"/>
    <property type="molecule type" value="Genomic_DNA"/>
</dbReference>
<protein>
    <submittedName>
        <fullName evidence="2">Uncharacterized protein</fullName>
    </submittedName>
</protein>